<evidence type="ECO:0000313" key="1">
    <source>
        <dbReference type="EMBL" id="MFD2611780.1"/>
    </source>
</evidence>
<proteinExistence type="predicted"/>
<dbReference type="EMBL" id="JBHUME010000005">
    <property type="protein sequence ID" value="MFD2611780.1"/>
    <property type="molecule type" value="Genomic_DNA"/>
</dbReference>
<dbReference type="Proteomes" id="UP001597541">
    <property type="component" value="Unassembled WGS sequence"/>
</dbReference>
<name>A0ABW5PBD5_9BACL</name>
<accession>A0ABW5PBD5</accession>
<sequence>MLNSIQLHPTGEMVLESGTYISENGVKYDLARGDKFPACPADGSNTTWRPQDHLHQTGDLVTETGVYVCNAGERAEFEKGNYFPVCPVTGEGTQWKHV</sequence>
<organism evidence="1 2">
    <name type="scientific">Paenibacillus gansuensis</name>
    <dbReference type="NCBI Taxonomy" id="306542"/>
    <lineage>
        <taxon>Bacteria</taxon>
        <taxon>Bacillati</taxon>
        <taxon>Bacillota</taxon>
        <taxon>Bacilli</taxon>
        <taxon>Bacillales</taxon>
        <taxon>Paenibacillaceae</taxon>
        <taxon>Paenibacillus</taxon>
    </lineage>
</organism>
<gene>
    <name evidence="1" type="ORF">ACFSUF_05010</name>
</gene>
<protein>
    <submittedName>
        <fullName evidence="1">Uncharacterized protein</fullName>
    </submittedName>
</protein>
<keyword evidence="2" id="KW-1185">Reference proteome</keyword>
<evidence type="ECO:0000313" key="2">
    <source>
        <dbReference type="Proteomes" id="UP001597541"/>
    </source>
</evidence>
<reference evidence="2" key="1">
    <citation type="journal article" date="2019" name="Int. J. Syst. Evol. Microbiol.">
        <title>The Global Catalogue of Microorganisms (GCM) 10K type strain sequencing project: providing services to taxonomists for standard genome sequencing and annotation.</title>
        <authorList>
            <consortium name="The Broad Institute Genomics Platform"/>
            <consortium name="The Broad Institute Genome Sequencing Center for Infectious Disease"/>
            <person name="Wu L."/>
            <person name="Ma J."/>
        </authorList>
    </citation>
    <scope>NUCLEOTIDE SEQUENCE [LARGE SCALE GENOMIC DNA]</scope>
    <source>
        <strain evidence="2">KCTC 3950</strain>
    </source>
</reference>
<comment type="caution">
    <text evidence="1">The sequence shown here is derived from an EMBL/GenBank/DDBJ whole genome shotgun (WGS) entry which is preliminary data.</text>
</comment>
<dbReference type="RefSeq" id="WP_377600754.1">
    <property type="nucleotide sequence ID" value="NZ_JBHUME010000005.1"/>
</dbReference>